<dbReference type="OrthoDB" id="3431997at2759"/>
<dbReference type="STRING" id="1036611.A0A1L9Q4G5"/>
<feature type="transmembrane region" description="Helical" evidence="2">
    <location>
        <begin position="209"/>
        <end position="228"/>
    </location>
</feature>
<gene>
    <name evidence="3" type="ORF">ASPVEDRAFT_47813</name>
</gene>
<dbReference type="VEuPathDB" id="FungiDB:ASPVEDRAFT_47813"/>
<evidence type="ECO:0000313" key="4">
    <source>
        <dbReference type="Proteomes" id="UP000184073"/>
    </source>
</evidence>
<proteinExistence type="predicted"/>
<keyword evidence="2" id="KW-1133">Transmembrane helix</keyword>
<dbReference type="RefSeq" id="XP_040674426.1">
    <property type="nucleotide sequence ID" value="XM_040813870.1"/>
</dbReference>
<name>A0A1L9Q4G5_ASPVE</name>
<evidence type="ECO:0000256" key="1">
    <source>
        <dbReference type="SAM" id="MobiDB-lite"/>
    </source>
</evidence>
<feature type="compositionally biased region" description="Low complexity" evidence="1">
    <location>
        <begin position="25"/>
        <end position="37"/>
    </location>
</feature>
<evidence type="ECO:0000256" key="2">
    <source>
        <dbReference type="SAM" id="Phobius"/>
    </source>
</evidence>
<dbReference type="EMBL" id="KV878140">
    <property type="protein sequence ID" value="OJJ08664.1"/>
    <property type="molecule type" value="Genomic_DNA"/>
</dbReference>
<keyword evidence="2" id="KW-0812">Transmembrane</keyword>
<sequence length="251" mass="27829">MTSNFPETNPFRTNHVKTSDVDMRPSSGSSASEHPPSNDLESSSSRLYHIYHSAIRYDYRVMDANKNQLYYVYNSHLTPKKPDITFHAGENNKAPVAGVCKFMKFSQQYKVGLGDPDRAGDMIWEDLEGQNLAHSKYRWSMSVPSPSGGTERRWFLWTRTHSQAVEGETPSALSMRNFKLVDELTGQIAAIFTSNGFKSFRKNGKLQVASGYGPDFDLMVLITILAIYEKTRRRRAAKGGGGGASGGDGGG</sequence>
<dbReference type="AlphaFoldDB" id="A0A1L9Q4G5"/>
<organism evidence="3 4">
    <name type="scientific">Aspergillus versicolor CBS 583.65</name>
    <dbReference type="NCBI Taxonomy" id="1036611"/>
    <lineage>
        <taxon>Eukaryota</taxon>
        <taxon>Fungi</taxon>
        <taxon>Dikarya</taxon>
        <taxon>Ascomycota</taxon>
        <taxon>Pezizomycotina</taxon>
        <taxon>Eurotiomycetes</taxon>
        <taxon>Eurotiomycetidae</taxon>
        <taxon>Eurotiales</taxon>
        <taxon>Aspergillaceae</taxon>
        <taxon>Aspergillus</taxon>
        <taxon>Aspergillus subgen. Nidulantes</taxon>
    </lineage>
</organism>
<keyword evidence="4" id="KW-1185">Reference proteome</keyword>
<evidence type="ECO:0000313" key="3">
    <source>
        <dbReference type="EMBL" id="OJJ08664.1"/>
    </source>
</evidence>
<dbReference type="Proteomes" id="UP000184073">
    <property type="component" value="Unassembled WGS sequence"/>
</dbReference>
<feature type="region of interest" description="Disordered" evidence="1">
    <location>
        <begin position="1"/>
        <end position="43"/>
    </location>
</feature>
<reference evidence="4" key="1">
    <citation type="journal article" date="2017" name="Genome Biol.">
        <title>Comparative genomics reveals high biological diversity and specific adaptations in the industrially and medically important fungal genus Aspergillus.</title>
        <authorList>
            <person name="de Vries R.P."/>
            <person name="Riley R."/>
            <person name="Wiebenga A."/>
            <person name="Aguilar-Osorio G."/>
            <person name="Amillis S."/>
            <person name="Uchima C.A."/>
            <person name="Anderluh G."/>
            <person name="Asadollahi M."/>
            <person name="Askin M."/>
            <person name="Barry K."/>
            <person name="Battaglia E."/>
            <person name="Bayram O."/>
            <person name="Benocci T."/>
            <person name="Braus-Stromeyer S.A."/>
            <person name="Caldana C."/>
            <person name="Canovas D."/>
            <person name="Cerqueira G.C."/>
            <person name="Chen F."/>
            <person name="Chen W."/>
            <person name="Choi C."/>
            <person name="Clum A."/>
            <person name="Dos Santos R.A."/>
            <person name="Damasio A.R."/>
            <person name="Diallinas G."/>
            <person name="Emri T."/>
            <person name="Fekete E."/>
            <person name="Flipphi M."/>
            <person name="Freyberg S."/>
            <person name="Gallo A."/>
            <person name="Gournas C."/>
            <person name="Habgood R."/>
            <person name="Hainaut M."/>
            <person name="Harispe M.L."/>
            <person name="Henrissat B."/>
            <person name="Hilden K.S."/>
            <person name="Hope R."/>
            <person name="Hossain A."/>
            <person name="Karabika E."/>
            <person name="Karaffa L."/>
            <person name="Karanyi Z."/>
            <person name="Krasevec N."/>
            <person name="Kuo A."/>
            <person name="Kusch H."/>
            <person name="LaButti K."/>
            <person name="Lagendijk E.L."/>
            <person name="Lapidus A."/>
            <person name="Levasseur A."/>
            <person name="Lindquist E."/>
            <person name="Lipzen A."/>
            <person name="Logrieco A.F."/>
            <person name="MacCabe A."/>
            <person name="Maekelae M.R."/>
            <person name="Malavazi I."/>
            <person name="Melin P."/>
            <person name="Meyer V."/>
            <person name="Mielnichuk N."/>
            <person name="Miskei M."/>
            <person name="Molnar A.P."/>
            <person name="Mule G."/>
            <person name="Ngan C.Y."/>
            <person name="Orejas M."/>
            <person name="Orosz E."/>
            <person name="Ouedraogo J.P."/>
            <person name="Overkamp K.M."/>
            <person name="Park H.-S."/>
            <person name="Perrone G."/>
            <person name="Piumi F."/>
            <person name="Punt P.J."/>
            <person name="Ram A.F."/>
            <person name="Ramon A."/>
            <person name="Rauscher S."/>
            <person name="Record E."/>
            <person name="Riano-Pachon D.M."/>
            <person name="Robert V."/>
            <person name="Roehrig J."/>
            <person name="Ruller R."/>
            <person name="Salamov A."/>
            <person name="Salih N.S."/>
            <person name="Samson R.A."/>
            <person name="Sandor E."/>
            <person name="Sanguinetti M."/>
            <person name="Schuetze T."/>
            <person name="Sepcic K."/>
            <person name="Shelest E."/>
            <person name="Sherlock G."/>
            <person name="Sophianopoulou V."/>
            <person name="Squina F.M."/>
            <person name="Sun H."/>
            <person name="Susca A."/>
            <person name="Todd R.B."/>
            <person name="Tsang A."/>
            <person name="Unkles S.E."/>
            <person name="van de Wiele N."/>
            <person name="van Rossen-Uffink D."/>
            <person name="Oliveira J.V."/>
            <person name="Vesth T.C."/>
            <person name="Visser J."/>
            <person name="Yu J.-H."/>
            <person name="Zhou M."/>
            <person name="Andersen M.R."/>
            <person name="Archer D.B."/>
            <person name="Baker S.E."/>
            <person name="Benoit I."/>
            <person name="Brakhage A.A."/>
            <person name="Braus G.H."/>
            <person name="Fischer R."/>
            <person name="Frisvad J.C."/>
            <person name="Goldman G.H."/>
            <person name="Houbraken J."/>
            <person name="Oakley B."/>
            <person name="Pocsi I."/>
            <person name="Scazzocchio C."/>
            <person name="Seiboth B."/>
            <person name="vanKuyk P.A."/>
            <person name="Wortman J."/>
            <person name="Dyer P.S."/>
            <person name="Grigoriev I.V."/>
        </authorList>
    </citation>
    <scope>NUCLEOTIDE SEQUENCE [LARGE SCALE GENOMIC DNA]</scope>
    <source>
        <strain evidence="4">CBS 583.65</strain>
    </source>
</reference>
<dbReference type="GeneID" id="63729381"/>
<accession>A0A1L9Q4G5</accession>
<evidence type="ECO:0008006" key="5">
    <source>
        <dbReference type="Google" id="ProtNLM"/>
    </source>
</evidence>
<keyword evidence="2" id="KW-0472">Membrane</keyword>
<protein>
    <recommendedName>
        <fullName evidence="5">Phospholipid scramblase</fullName>
    </recommendedName>
</protein>
<feature type="compositionally biased region" description="Polar residues" evidence="1">
    <location>
        <begin position="1"/>
        <end position="12"/>
    </location>
</feature>